<dbReference type="InParanoid" id="A7TDL0"/>
<proteinExistence type="predicted"/>
<dbReference type="AlphaFoldDB" id="A7TDL0"/>
<protein>
    <submittedName>
        <fullName evidence="2">Uncharacterized protein</fullName>
    </submittedName>
</protein>
<name>A7TDL0_VANPO</name>
<evidence type="ECO:0000313" key="3">
    <source>
        <dbReference type="Proteomes" id="UP000000267"/>
    </source>
</evidence>
<keyword evidence="3" id="KW-1185">Reference proteome</keyword>
<sequence>MLKQYKFQKVQYSHAKNMLPATDNQNTKKSNKEIDSPVQSSPVLSDLIVTLLLSQPHDTTLNVCGNIPAPALSPLSLVETPPSLYHLAPGNRPDVNLLFGFVHRDSGSIHPDNPTDQSNGKVQQPPKPTIQPTSFLFFPFCLAGKISSSESKHQCMSMPIHTYIRLTIISSLCDKCVFATLCQTRNGIKNNQGNLRSSTKTPTVASTLQTATCFSSMSKGDIYYKIPRNTITRIHTYILYRVRH</sequence>
<dbReference type="RefSeq" id="XP_001647338.1">
    <property type="nucleotide sequence ID" value="XM_001647288.1"/>
</dbReference>
<evidence type="ECO:0000256" key="1">
    <source>
        <dbReference type="SAM" id="MobiDB-lite"/>
    </source>
</evidence>
<dbReference type="EMBL" id="DS480378">
    <property type="protein sequence ID" value="EDO19480.1"/>
    <property type="molecule type" value="Genomic_DNA"/>
</dbReference>
<evidence type="ECO:0000313" key="2">
    <source>
        <dbReference type="EMBL" id="EDO19480.1"/>
    </source>
</evidence>
<dbReference type="KEGG" id="vpo:Kpol_1018p7"/>
<dbReference type="GeneID" id="5547835"/>
<accession>A7TDL0</accession>
<dbReference type="Proteomes" id="UP000000267">
    <property type="component" value="Unassembled WGS sequence"/>
</dbReference>
<feature type="region of interest" description="Disordered" evidence="1">
    <location>
        <begin position="16"/>
        <end position="38"/>
    </location>
</feature>
<organism evidence="3">
    <name type="scientific">Vanderwaltozyma polyspora (strain ATCC 22028 / DSM 70294 / BCRC 21397 / CBS 2163 / NBRC 10782 / NRRL Y-8283 / UCD 57-17)</name>
    <name type="common">Kluyveromyces polysporus</name>
    <dbReference type="NCBI Taxonomy" id="436907"/>
    <lineage>
        <taxon>Eukaryota</taxon>
        <taxon>Fungi</taxon>
        <taxon>Dikarya</taxon>
        <taxon>Ascomycota</taxon>
        <taxon>Saccharomycotina</taxon>
        <taxon>Saccharomycetes</taxon>
        <taxon>Saccharomycetales</taxon>
        <taxon>Saccharomycetaceae</taxon>
        <taxon>Vanderwaltozyma</taxon>
    </lineage>
</organism>
<gene>
    <name evidence="2" type="ORF">Kpol_1018p7</name>
</gene>
<reference evidence="2 3" key="1">
    <citation type="journal article" date="2007" name="Proc. Natl. Acad. Sci. U.S.A.">
        <title>Independent sorting-out of thousands of duplicated gene pairs in two yeast species descended from a whole-genome duplication.</title>
        <authorList>
            <person name="Scannell D.R."/>
            <person name="Frank A.C."/>
            <person name="Conant G.C."/>
            <person name="Byrne K.P."/>
            <person name="Woolfit M."/>
            <person name="Wolfe K.H."/>
        </authorList>
    </citation>
    <scope>NUCLEOTIDE SEQUENCE [LARGE SCALE GENOMIC DNA]</scope>
    <source>
        <strain evidence="3">ATCC 22028 / DSM 70294 / BCRC 21397 / CBS 2163 / NBRC 10782 / NRRL Y-8283 / UCD 57-17</strain>
    </source>
</reference>
<dbReference type="HOGENOM" id="CLU_1138746_0_0_1"/>